<dbReference type="OrthoDB" id="188290at2"/>
<sequence>MAEVQLANLVKMESPQAVWAEASYILDRFFGQIDPSGIRSAFGETVSLYCGKWCEMRACSTDYHDLKHVTDCFLAMIRLLHGATETGIGFSPRQVYQGLIAALLHDTGYLQSREDREGSGAKYTACHVKRSMDFIRRHRTVFGLQAGEVEACTAMVRCTDITCDPDSLTFADKNTEWIAKMLATADIMAQMADRTYLEKLLFLFHELDEARIHLFDGEVELLVQSRDFYARMADRFENQLSSVNRFMIHHFKTRWEIDADLYQKAMDNQQAYLADILKRAEDDPRKWLRRQRIVERVRSKYD</sequence>
<dbReference type="Gene3D" id="1.10.3210.10">
    <property type="entry name" value="Hypothetical protein af1432"/>
    <property type="match status" value="1"/>
</dbReference>
<evidence type="ECO:0008006" key="3">
    <source>
        <dbReference type="Google" id="ProtNLM"/>
    </source>
</evidence>
<protein>
    <recommendedName>
        <fullName evidence="3">HD/PDEase domain-containing protein</fullName>
    </recommendedName>
</protein>
<dbReference type="RefSeq" id="WP_155305416.1">
    <property type="nucleotide sequence ID" value="NZ_AP021875.1"/>
</dbReference>
<evidence type="ECO:0000313" key="2">
    <source>
        <dbReference type="Proteomes" id="UP000427769"/>
    </source>
</evidence>
<dbReference type="SUPFAM" id="SSF109604">
    <property type="entry name" value="HD-domain/PDEase-like"/>
    <property type="match status" value="1"/>
</dbReference>
<dbReference type="Proteomes" id="UP000427769">
    <property type="component" value="Chromosome"/>
</dbReference>
<dbReference type="EMBL" id="AP021875">
    <property type="protein sequence ID" value="BBO76598.1"/>
    <property type="molecule type" value="Genomic_DNA"/>
</dbReference>
<dbReference type="AlphaFoldDB" id="A0A5K7Z6G6"/>
<reference evidence="1 2" key="1">
    <citation type="submission" date="2019-11" db="EMBL/GenBank/DDBJ databases">
        <title>Comparative genomics of hydrocarbon-degrading Desulfosarcina strains.</title>
        <authorList>
            <person name="Watanabe M."/>
            <person name="Kojima H."/>
            <person name="Fukui M."/>
        </authorList>
    </citation>
    <scope>NUCLEOTIDE SEQUENCE [LARGE SCALE GENOMIC DNA]</scope>
    <source>
        <strain evidence="1 2">PP31</strain>
    </source>
</reference>
<evidence type="ECO:0000313" key="1">
    <source>
        <dbReference type="EMBL" id="BBO76598.1"/>
    </source>
</evidence>
<accession>A0A5K7Z6G6</accession>
<keyword evidence="2" id="KW-1185">Reference proteome</keyword>
<proteinExistence type="predicted"/>
<dbReference type="KEGG" id="dwd:DSCW_40150"/>
<gene>
    <name evidence="1" type="ORF">DSCW_40150</name>
</gene>
<organism evidence="1 2">
    <name type="scientific">Desulfosarcina widdelii</name>
    <dbReference type="NCBI Taxonomy" id="947919"/>
    <lineage>
        <taxon>Bacteria</taxon>
        <taxon>Pseudomonadati</taxon>
        <taxon>Thermodesulfobacteriota</taxon>
        <taxon>Desulfobacteria</taxon>
        <taxon>Desulfobacterales</taxon>
        <taxon>Desulfosarcinaceae</taxon>
        <taxon>Desulfosarcina</taxon>
    </lineage>
</organism>
<name>A0A5K7Z6G6_9BACT</name>